<comment type="caution">
    <text evidence="1">The sequence shown here is derived from an EMBL/GenBank/DDBJ whole genome shotgun (WGS) entry which is preliminary data.</text>
</comment>
<organism evidence="1 2">
    <name type="scientific">Eleusine coracana subsp. coracana</name>
    <dbReference type="NCBI Taxonomy" id="191504"/>
    <lineage>
        <taxon>Eukaryota</taxon>
        <taxon>Viridiplantae</taxon>
        <taxon>Streptophyta</taxon>
        <taxon>Embryophyta</taxon>
        <taxon>Tracheophyta</taxon>
        <taxon>Spermatophyta</taxon>
        <taxon>Magnoliopsida</taxon>
        <taxon>Liliopsida</taxon>
        <taxon>Poales</taxon>
        <taxon>Poaceae</taxon>
        <taxon>PACMAD clade</taxon>
        <taxon>Chloridoideae</taxon>
        <taxon>Cynodonteae</taxon>
        <taxon>Eleusininae</taxon>
        <taxon>Eleusine</taxon>
    </lineage>
</organism>
<sequence length="136" mass="15155">MRTGRHIAGSCDCCGGVMPYCYCCISGGIPPAACGGGGGSMAYGELLERRAMGSRVTRRRRATRDGEKTRASACSAAKRNGGRWEKRRAGANGEEEDCMCWIRFRRVDQAEMEFQYQILNTEQFNLLLQALRKYLI</sequence>
<reference evidence="1" key="1">
    <citation type="journal article" date="2018" name="DNA Res.">
        <title>Multiple hybrid de novo genome assembly of finger millet, an orphan allotetraploid crop.</title>
        <authorList>
            <person name="Hatakeyama M."/>
            <person name="Aluri S."/>
            <person name="Balachadran M.T."/>
            <person name="Sivarajan S.R."/>
            <person name="Patrignani A."/>
            <person name="Gruter S."/>
            <person name="Poveda L."/>
            <person name="Shimizu-Inatsugi R."/>
            <person name="Baeten J."/>
            <person name="Francoijs K.J."/>
            <person name="Nataraja K.N."/>
            <person name="Reddy Y.A.N."/>
            <person name="Phadnis S."/>
            <person name="Ravikumar R.L."/>
            <person name="Schlapbach R."/>
            <person name="Sreeman S.M."/>
            <person name="Shimizu K.K."/>
        </authorList>
    </citation>
    <scope>NUCLEOTIDE SEQUENCE</scope>
</reference>
<evidence type="ECO:0000313" key="2">
    <source>
        <dbReference type="Proteomes" id="UP001054889"/>
    </source>
</evidence>
<evidence type="ECO:0000313" key="1">
    <source>
        <dbReference type="EMBL" id="GJN23904.1"/>
    </source>
</evidence>
<gene>
    <name evidence="1" type="primary">gb11596</name>
    <name evidence="1" type="ORF">PR202_gb11596</name>
</gene>
<keyword evidence="2" id="KW-1185">Reference proteome</keyword>
<protein>
    <submittedName>
        <fullName evidence="1">Uncharacterized protein</fullName>
    </submittedName>
</protein>
<dbReference type="Proteomes" id="UP001054889">
    <property type="component" value="Unassembled WGS sequence"/>
</dbReference>
<name>A0AAV5EKX3_ELECO</name>
<reference evidence="1" key="2">
    <citation type="submission" date="2021-12" db="EMBL/GenBank/DDBJ databases">
        <title>Resequencing data analysis of finger millet.</title>
        <authorList>
            <person name="Hatakeyama M."/>
            <person name="Aluri S."/>
            <person name="Balachadran M.T."/>
            <person name="Sivarajan S.R."/>
            <person name="Poveda L."/>
            <person name="Shimizu-Inatsugi R."/>
            <person name="Schlapbach R."/>
            <person name="Sreeman S.M."/>
            <person name="Shimizu K.K."/>
        </authorList>
    </citation>
    <scope>NUCLEOTIDE SEQUENCE</scope>
</reference>
<dbReference type="AlphaFoldDB" id="A0AAV5EKX3"/>
<proteinExistence type="predicted"/>
<accession>A0AAV5EKX3</accession>
<dbReference type="EMBL" id="BQKI01000076">
    <property type="protein sequence ID" value="GJN23904.1"/>
    <property type="molecule type" value="Genomic_DNA"/>
</dbReference>